<dbReference type="CDD" id="cd01647">
    <property type="entry name" value="RT_LTR"/>
    <property type="match status" value="1"/>
</dbReference>
<sequence length="1114" mass="126828">MGGTLTLKSSKIIPVECAMISGPEDQSPPVNKVKEERIKVAINPEHPEQTVMIGSNLTEKTRSKLCDLLQRSIDIFAWTPTDMTDVPRQIAKHKLNVRKGCQPVRQKKRGQAAERNVAINDEVSKLVKAGIMREVHYHDWLSNPVMVKKSDNSWRMCVDFKDLNKACPKDGYPLPEIDWKVESLCGFPFKCFLDAYKGYHQIQMAEEDEEKTAFITNQGIFCYIKIPFGLRNADATYQRLVDKTFHGQIGRNLEVYVDDLVIKSRTEDEIVRDIEETFKILRKINMKLNPKKCTFGVEEGMFLGYQVNTKGIRICPDEVDAVLSLQSPKCLKDVQKLNGKLASLNRFFAKSAEKSLPFFKTLKKCTKKSDFLWTKEAEAAFKQMKEHIAKLPMLTAPEEQEELIVYLAASKEAVSAVLMTEREARQMPIYFVSRALRGPEINYTAMEKLVLALVHASKRLRRYFQAHPITVITDQPIKNILSNPEVAGRMQKWSIQLGEFGIHYRPRVSVKGQVLADFIVERPEDEGQDNSAKEEEPLPARWTLFTDGSSCVDGCGAGVILTDPEGMEFTYALRFQFETTNNEAEYEALIAGLRIAEKMGVRNLEVNVDSKLVANQVNGTYIAKEADMIKYLEKVRTLTSTFRAFSIKQVPRSKNKKADALSKMASTSFAHLSKQVLVEELKEKSVNEREVLAVVEEEGDTWMTPIHEYLTDETLPAERKKARAIKRKSQRFAIINGILYKKSFLGPWLRCVGPSQANYVLREIHEGSCSMHAGTRSVVAKALRTGYYWPTMHKDARALIKACQECQVHKPVPRNPQEKLNPITSPWPFYKWGIDIAGPFPEGPGKVKFLIVAMDYFTKWIEAKPVATITGNQVKKFVWENIVCRFGLPGEIISDNGKQFRDNPFKDWCEKLCIQQHFASVKHPQTNGLVERANRSLGEGIKARLGKENKNWLEEISHVLWAHRTMIKSSNGDTPFSLTYGTEAVIPAEIGMPTFRTAEVDIAENDEALEINLDLIEEKREQAAIREAKSKRQMEKYYNTKVRNTSFKPGDLVYRSNEASRVEDTGKLGPKWEGPYEVTEALGKGSYKLKDRNGKEVPRTWNVRNLKKCYIYKV</sequence>
<dbReference type="Pfam" id="PF13456">
    <property type="entry name" value="RVT_3"/>
    <property type="match status" value="1"/>
</dbReference>
<dbReference type="InterPro" id="IPR000477">
    <property type="entry name" value="RT_dom"/>
</dbReference>
<dbReference type="GO" id="GO:0003964">
    <property type="term" value="F:RNA-directed DNA polymerase activity"/>
    <property type="evidence" value="ECO:0007669"/>
    <property type="project" value="UniProtKB-KW"/>
</dbReference>
<dbReference type="InterPro" id="IPR041577">
    <property type="entry name" value="RT_RNaseH_2"/>
</dbReference>
<dbReference type="SUPFAM" id="SSF53098">
    <property type="entry name" value="Ribonuclease H-like"/>
    <property type="match status" value="2"/>
</dbReference>
<keyword evidence="3" id="KW-0695">RNA-directed DNA polymerase</keyword>
<dbReference type="Gene3D" id="3.10.10.10">
    <property type="entry name" value="HIV Type 1 Reverse Transcriptase, subunit A, domain 1"/>
    <property type="match status" value="1"/>
</dbReference>
<gene>
    <name evidence="3" type="ORF">Tco_0652492</name>
</gene>
<reference evidence="3" key="2">
    <citation type="submission" date="2022-01" db="EMBL/GenBank/DDBJ databases">
        <authorList>
            <person name="Yamashiro T."/>
            <person name="Shiraishi A."/>
            <person name="Satake H."/>
            <person name="Nakayama K."/>
        </authorList>
    </citation>
    <scope>NUCLEOTIDE SEQUENCE</scope>
</reference>
<evidence type="ECO:0000313" key="3">
    <source>
        <dbReference type="EMBL" id="GJS57708.1"/>
    </source>
</evidence>
<dbReference type="InterPro" id="IPR001584">
    <property type="entry name" value="Integrase_cat-core"/>
</dbReference>
<dbReference type="InterPro" id="IPR043502">
    <property type="entry name" value="DNA/RNA_pol_sf"/>
</dbReference>
<reference evidence="3" key="1">
    <citation type="journal article" date="2022" name="Int. J. Mol. Sci.">
        <title>Draft Genome of Tanacetum Coccineum: Genomic Comparison of Closely Related Tanacetum-Family Plants.</title>
        <authorList>
            <person name="Yamashiro T."/>
            <person name="Shiraishi A."/>
            <person name="Nakayama K."/>
            <person name="Satake H."/>
        </authorList>
    </citation>
    <scope>NUCLEOTIDE SEQUENCE</scope>
</reference>
<proteinExistence type="predicted"/>
<dbReference type="Pfam" id="PF00078">
    <property type="entry name" value="RVT_1"/>
    <property type="match status" value="1"/>
</dbReference>
<dbReference type="Pfam" id="PF17919">
    <property type="entry name" value="RT_RNaseH_2"/>
    <property type="match status" value="1"/>
</dbReference>
<dbReference type="EMBL" id="BQNB010009026">
    <property type="protein sequence ID" value="GJS57708.1"/>
    <property type="molecule type" value="Genomic_DNA"/>
</dbReference>
<dbReference type="PROSITE" id="PS50994">
    <property type="entry name" value="INTEGRASE"/>
    <property type="match status" value="1"/>
</dbReference>
<keyword evidence="3" id="KW-0548">Nucleotidyltransferase</keyword>
<name>A0ABQ4WY02_9ASTR</name>
<dbReference type="InterPro" id="IPR043128">
    <property type="entry name" value="Rev_trsase/Diguanyl_cyclase"/>
</dbReference>
<organism evidence="3 4">
    <name type="scientific">Tanacetum coccineum</name>
    <dbReference type="NCBI Taxonomy" id="301880"/>
    <lineage>
        <taxon>Eukaryota</taxon>
        <taxon>Viridiplantae</taxon>
        <taxon>Streptophyta</taxon>
        <taxon>Embryophyta</taxon>
        <taxon>Tracheophyta</taxon>
        <taxon>Spermatophyta</taxon>
        <taxon>Magnoliopsida</taxon>
        <taxon>eudicotyledons</taxon>
        <taxon>Gunneridae</taxon>
        <taxon>Pentapetalae</taxon>
        <taxon>asterids</taxon>
        <taxon>campanulids</taxon>
        <taxon>Asterales</taxon>
        <taxon>Asteraceae</taxon>
        <taxon>Asteroideae</taxon>
        <taxon>Anthemideae</taxon>
        <taxon>Anthemidinae</taxon>
        <taxon>Tanacetum</taxon>
    </lineage>
</organism>
<dbReference type="Pfam" id="PF17921">
    <property type="entry name" value="Integrase_H2C2"/>
    <property type="match status" value="1"/>
</dbReference>
<dbReference type="PANTHER" id="PTHR48475:SF2">
    <property type="entry name" value="RIBONUCLEASE H"/>
    <property type="match status" value="1"/>
</dbReference>
<evidence type="ECO:0000259" key="2">
    <source>
        <dbReference type="PROSITE" id="PS50994"/>
    </source>
</evidence>
<evidence type="ECO:0000313" key="4">
    <source>
        <dbReference type="Proteomes" id="UP001151760"/>
    </source>
</evidence>
<dbReference type="Gene3D" id="3.30.70.270">
    <property type="match status" value="2"/>
</dbReference>
<keyword evidence="4" id="KW-1185">Reference proteome</keyword>
<dbReference type="PANTHER" id="PTHR48475">
    <property type="entry name" value="RIBONUCLEASE H"/>
    <property type="match status" value="1"/>
</dbReference>
<evidence type="ECO:0000259" key="1">
    <source>
        <dbReference type="PROSITE" id="PS50879"/>
    </source>
</evidence>
<dbReference type="CDD" id="cd09279">
    <property type="entry name" value="RNase_HI_like"/>
    <property type="match status" value="1"/>
</dbReference>
<dbReference type="Pfam" id="PF00665">
    <property type="entry name" value="rve"/>
    <property type="match status" value="1"/>
</dbReference>
<dbReference type="Proteomes" id="UP001151760">
    <property type="component" value="Unassembled WGS sequence"/>
</dbReference>
<dbReference type="SUPFAM" id="SSF56672">
    <property type="entry name" value="DNA/RNA polymerases"/>
    <property type="match status" value="1"/>
</dbReference>
<dbReference type="Gene3D" id="1.10.340.70">
    <property type="match status" value="1"/>
</dbReference>
<feature type="domain" description="RNase H type-1" evidence="1">
    <location>
        <begin position="538"/>
        <end position="667"/>
    </location>
</feature>
<dbReference type="InterPro" id="IPR002156">
    <property type="entry name" value="RNaseH_domain"/>
</dbReference>
<dbReference type="PROSITE" id="PS50879">
    <property type="entry name" value="RNASE_H_1"/>
    <property type="match status" value="1"/>
</dbReference>
<dbReference type="InterPro" id="IPR012337">
    <property type="entry name" value="RNaseH-like_sf"/>
</dbReference>
<feature type="domain" description="Integrase catalytic" evidence="2">
    <location>
        <begin position="824"/>
        <end position="983"/>
    </location>
</feature>
<protein>
    <submittedName>
        <fullName evidence="3">Reverse transcriptase domain-containing protein</fullName>
    </submittedName>
</protein>
<keyword evidence="3" id="KW-0808">Transferase</keyword>
<comment type="caution">
    <text evidence="3">The sequence shown here is derived from an EMBL/GenBank/DDBJ whole genome shotgun (WGS) entry which is preliminary data.</text>
</comment>
<dbReference type="InterPro" id="IPR041588">
    <property type="entry name" value="Integrase_H2C2"/>
</dbReference>
<accession>A0ABQ4WY02</accession>
<dbReference type="Gene3D" id="3.30.420.10">
    <property type="entry name" value="Ribonuclease H-like superfamily/Ribonuclease H"/>
    <property type="match status" value="2"/>
</dbReference>
<dbReference type="InterPro" id="IPR036397">
    <property type="entry name" value="RNaseH_sf"/>
</dbReference>